<comment type="caution">
    <text evidence="6">The sequence shown here is derived from an EMBL/GenBank/DDBJ whole genome shotgun (WGS) entry which is preliminary data.</text>
</comment>
<evidence type="ECO:0000256" key="1">
    <source>
        <dbReference type="ARBA" id="ARBA00010541"/>
    </source>
</evidence>
<dbReference type="SUPFAM" id="SSF50156">
    <property type="entry name" value="PDZ domain-like"/>
    <property type="match status" value="1"/>
</dbReference>
<evidence type="ECO:0000313" key="6">
    <source>
        <dbReference type="EMBL" id="OPA79050.1"/>
    </source>
</evidence>
<comment type="similarity">
    <text evidence="1">Belongs to the peptidase S1C family.</text>
</comment>
<dbReference type="SUPFAM" id="SSF50494">
    <property type="entry name" value="Trypsin-like serine proteases"/>
    <property type="match status" value="1"/>
</dbReference>
<dbReference type="GO" id="GO:0006508">
    <property type="term" value="P:proteolysis"/>
    <property type="evidence" value="ECO:0007669"/>
    <property type="project" value="UniProtKB-KW"/>
</dbReference>
<dbReference type="InterPro" id="IPR001940">
    <property type="entry name" value="Peptidase_S1C"/>
</dbReference>
<accession>A0A1T2XGS5</accession>
<evidence type="ECO:0000259" key="5">
    <source>
        <dbReference type="Pfam" id="PF13180"/>
    </source>
</evidence>
<gene>
    <name evidence="6" type="ORF">BVG16_08070</name>
</gene>
<dbReference type="Pfam" id="PF13365">
    <property type="entry name" value="Trypsin_2"/>
    <property type="match status" value="1"/>
</dbReference>
<name>A0A1T2XGS5_9BACL</name>
<dbReference type="EMBL" id="MSZX01000003">
    <property type="protein sequence ID" value="OPA79050.1"/>
    <property type="molecule type" value="Genomic_DNA"/>
</dbReference>
<dbReference type="Pfam" id="PF13180">
    <property type="entry name" value="PDZ_2"/>
    <property type="match status" value="1"/>
</dbReference>
<dbReference type="InterPro" id="IPR009003">
    <property type="entry name" value="Peptidase_S1_PA"/>
</dbReference>
<dbReference type="PANTHER" id="PTHR22939">
    <property type="entry name" value="SERINE PROTEASE FAMILY S1C HTRA-RELATED"/>
    <property type="match status" value="1"/>
</dbReference>
<dbReference type="InterPro" id="IPR036034">
    <property type="entry name" value="PDZ_sf"/>
</dbReference>
<keyword evidence="2 6" id="KW-0645">Protease</keyword>
<evidence type="ECO:0000256" key="3">
    <source>
        <dbReference type="ARBA" id="ARBA00022801"/>
    </source>
</evidence>
<dbReference type="AlphaFoldDB" id="A0A1T2XGS5"/>
<proteinExistence type="inferred from homology"/>
<keyword evidence="7" id="KW-1185">Reference proteome</keyword>
<organism evidence="6 7">
    <name type="scientific">Paenibacillus selenitireducens</name>
    <dbReference type="NCBI Taxonomy" id="1324314"/>
    <lineage>
        <taxon>Bacteria</taxon>
        <taxon>Bacillati</taxon>
        <taxon>Bacillota</taxon>
        <taxon>Bacilli</taxon>
        <taxon>Bacillales</taxon>
        <taxon>Paenibacillaceae</taxon>
        <taxon>Paenibacillus</taxon>
    </lineage>
</organism>
<dbReference type="Proteomes" id="UP000190188">
    <property type="component" value="Unassembled WGS sequence"/>
</dbReference>
<evidence type="ECO:0000256" key="4">
    <source>
        <dbReference type="ARBA" id="ARBA00022825"/>
    </source>
</evidence>
<keyword evidence="4" id="KW-0720">Serine protease</keyword>
<keyword evidence="3" id="KW-0378">Hydrolase</keyword>
<dbReference type="Gene3D" id="2.40.10.120">
    <property type="match status" value="1"/>
</dbReference>
<dbReference type="InterPro" id="IPR001478">
    <property type="entry name" value="PDZ"/>
</dbReference>
<dbReference type="GO" id="GO:0004252">
    <property type="term" value="F:serine-type endopeptidase activity"/>
    <property type="evidence" value="ECO:0007669"/>
    <property type="project" value="InterPro"/>
</dbReference>
<evidence type="ECO:0000313" key="7">
    <source>
        <dbReference type="Proteomes" id="UP000190188"/>
    </source>
</evidence>
<protein>
    <submittedName>
        <fullName evidence="6">Serine protease</fullName>
    </submittedName>
</protein>
<dbReference type="Gene3D" id="2.30.42.10">
    <property type="match status" value="1"/>
</dbReference>
<dbReference type="STRING" id="1324314.BVG16_08070"/>
<feature type="domain" description="PDZ" evidence="5">
    <location>
        <begin position="342"/>
        <end position="410"/>
    </location>
</feature>
<evidence type="ECO:0000256" key="2">
    <source>
        <dbReference type="ARBA" id="ARBA00022670"/>
    </source>
</evidence>
<reference evidence="6 7" key="1">
    <citation type="submission" date="2017-01" db="EMBL/GenBank/DDBJ databases">
        <title>Genome analysis of Paenibacillus selenitrireducens ES3-24.</title>
        <authorList>
            <person name="Xu D."/>
            <person name="Yao R."/>
            <person name="Zheng S."/>
        </authorList>
    </citation>
    <scope>NUCLEOTIDE SEQUENCE [LARGE SCALE GENOMIC DNA]</scope>
    <source>
        <strain evidence="6 7">ES3-24</strain>
    </source>
</reference>
<dbReference type="PANTHER" id="PTHR22939:SF129">
    <property type="entry name" value="SERINE PROTEASE HTRA2, MITOCHONDRIAL"/>
    <property type="match status" value="1"/>
</dbReference>
<dbReference type="PRINTS" id="PR00834">
    <property type="entry name" value="PROTEASES2C"/>
</dbReference>
<sequence length="416" mass="44331">MARLSFFDDDFYSPKIPRAVKKFRARKATTTLSKKPSPRWSTLKISVVSSVSSATVAILLFSWITGVGDNRAATTLAQGSGAPGSGQSAYAGDPYERIIQVSDEVSPSVVSIVNRQKKDGASVEAGLGSGIIFKKEDGRALILTNFHVIDGADELEIVLNNGQSKIAKVVGKDFTSDIAVISVDDEGLPKAAEIGDSAKLRRGETVLAIGNALGLGESLSSGIVSKTLMSVPISLSGDGTYDWEREVIQTDAAINDGNSGGALVNLRGQVIGVNAMKIADVGVEGIGFAIPMNNAMDIANALIHDGRVIRAYMGVYTIDLNSTYAPITDEQRKDLKLPASVKDGVIVMEAAGPSEKSGLKLNDVLVKFDDQPIPTTVELRKYLFTKKKVGDTMTVTYYRDGEERTANVTLGDRPQE</sequence>